<keyword evidence="2" id="KW-1185">Reference proteome</keyword>
<organism evidence="1 2">
    <name type="scientific">Botryobasidium botryosum (strain FD-172 SS1)</name>
    <dbReference type="NCBI Taxonomy" id="930990"/>
    <lineage>
        <taxon>Eukaryota</taxon>
        <taxon>Fungi</taxon>
        <taxon>Dikarya</taxon>
        <taxon>Basidiomycota</taxon>
        <taxon>Agaricomycotina</taxon>
        <taxon>Agaricomycetes</taxon>
        <taxon>Cantharellales</taxon>
        <taxon>Botryobasidiaceae</taxon>
        <taxon>Botryobasidium</taxon>
    </lineage>
</organism>
<dbReference type="HOGENOM" id="CLU_1309926_0_0_1"/>
<dbReference type="InParanoid" id="A0A067MD90"/>
<dbReference type="EMBL" id="KL198074">
    <property type="protein sequence ID" value="KDQ09807.1"/>
    <property type="molecule type" value="Genomic_DNA"/>
</dbReference>
<proteinExistence type="predicted"/>
<reference evidence="2" key="1">
    <citation type="journal article" date="2014" name="Proc. Natl. Acad. Sci. U.S.A.">
        <title>Extensive sampling of basidiomycete genomes demonstrates inadequacy of the white-rot/brown-rot paradigm for wood decay fungi.</title>
        <authorList>
            <person name="Riley R."/>
            <person name="Salamov A.A."/>
            <person name="Brown D.W."/>
            <person name="Nagy L.G."/>
            <person name="Floudas D."/>
            <person name="Held B.W."/>
            <person name="Levasseur A."/>
            <person name="Lombard V."/>
            <person name="Morin E."/>
            <person name="Otillar R."/>
            <person name="Lindquist E.A."/>
            <person name="Sun H."/>
            <person name="LaButti K.M."/>
            <person name="Schmutz J."/>
            <person name="Jabbour D."/>
            <person name="Luo H."/>
            <person name="Baker S.E."/>
            <person name="Pisabarro A.G."/>
            <person name="Walton J.D."/>
            <person name="Blanchette R.A."/>
            <person name="Henrissat B."/>
            <person name="Martin F."/>
            <person name="Cullen D."/>
            <person name="Hibbett D.S."/>
            <person name="Grigoriev I.V."/>
        </authorList>
    </citation>
    <scope>NUCLEOTIDE SEQUENCE [LARGE SCALE GENOMIC DNA]</scope>
    <source>
        <strain evidence="2">FD-172 SS1</strain>
    </source>
</reference>
<protein>
    <submittedName>
        <fullName evidence="1">Uncharacterized protein</fullName>
    </submittedName>
</protein>
<evidence type="ECO:0000313" key="2">
    <source>
        <dbReference type="Proteomes" id="UP000027195"/>
    </source>
</evidence>
<gene>
    <name evidence="1" type="ORF">BOTBODRAFT_178722</name>
</gene>
<name>A0A067MD90_BOTB1</name>
<accession>A0A067MD90</accession>
<dbReference type="AlphaFoldDB" id="A0A067MD90"/>
<evidence type="ECO:0000313" key="1">
    <source>
        <dbReference type="EMBL" id="KDQ09807.1"/>
    </source>
</evidence>
<dbReference type="Proteomes" id="UP000027195">
    <property type="component" value="Unassembled WGS sequence"/>
</dbReference>
<sequence>MTASMDCNHILILQLYDGMHQNLEEMRQQMCDDQAAQNQELVTSMLALHREARAEIDSVRQEQGGTKDSLCRTEAATSNNAHHGELTAGTNGLCIAITQNHSTAQSNHTTMQRDYTSLHSTIQSNHTTSQKDYIALQNIVQPQASTIQSLNISFDNLKTTLQTVERQGRASLSIVKTMTQETINNLVCRCASNHPSNVVDPIDLKTQRAL</sequence>